<keyword evidence="3" id="KW-1185">Reference proteome</keyword>
<dbReference type="EMBL" id="MZNU01000164">
    <property type="protein sequence ID" value="OWP03872.1"/>
    <property type="molecule type" value="Genomic_DNA"/>
</dbReference>
<reference evidence="2 3" key="1">
    <citation type="submission" date="2017-04" db="EMBL/GenBank/DDBJ databases">
        <title>Draft genome sequence of Marssonina coronaria NL1: causal agent of apple blotch.</title>
        <authorList>
            <person name="Cheng Q."/>
        </authorList>
    </citation>
    <scope>NUCLEOTIDE SEQUENCE [LARGE SCALE GENOMIC DNA]</scope>
    <source>
        <strain evidence="2 3">NL1</strain>
    </source>
</reference>
<keyword evidence="2" id="KW-0808">Transferase</keyword>
<accession>A0A218Z7X6</accession>
<dbReference type="OrthoDB" id="5407115at2759"/>
<dbReference type="GO" id="GO:0016740">
    <property type="term" value="F:transferase activity"/>
    <property type="evidence" value="ECO:0007669"/>
    <property type="project" value="UniProtKB-KW"/>
</dbReference>
<comment type="caution">
    <text evidence="2">The sequence shown here is derived from an EMBL/GenBank/DDBJ whole genome shotgun (WGS) entry which is preliminary data.</text>
</comment>
<dbReference type="AlphaFoldDB" id="A0A218Z7X6"/>
<evidence type="ECO:0000313" key="2">
    <source>
        <dbReference type="EMBL" id="OWP03872.1"/>
    </source>
</evidence>
<evidence type="ECO:0000256" key="1">
    <source>
        <dbReference type="SAM" id="MobiDB-lite"/>
    </source>
</evidence>
<evidence type="ECO:0000313" key="3">
    <source>
        <dbReference type="Proteomes" id="UP000242519"/>
    </source>
</evidence>
<feature type="compositionally biased region" description="Basic and acidic residues" evidence="1">
    <location>
        <begin position="91"/>
        <end position="156"/>
    </location>
</feature>
<sequence>MALPLARVGGILDHPSSGFAVNREANGDGETKSPGASSALDVELAAPPPSAGCRCFAPSKPRPPAASLLERFQTPSASLEFLFRSTAPRRQRTEDRGQRTEDSGQRTEDSGQRTEDRGQRTQDRGQRTEDRGTQDGGQRTEDTGQRTEDTGRRTEDGPENPFTSSRAPAALWGDEGAAATQLRGREQSESRRRGIVCRSRLSQIAAATWN</sequence>
<name>A0A218Z7X6_9HELO</name>
<proteinExistence type="predicted"/>
<organism evidence="2 3">
    <name type="scientific">Diplocarpon coronariae</name>
    <dbReference type="NCBI Taxonomy" id="2795749"/>
    <lineage>
        <taxon>Eukaryota</taxon>
        <taxon>Fungi</taxon>
        <taxon>Dikarya</taxon>
        <taxon>Ascomycota</taxon>
        <taxon>Pezizomycotina</taxon>
        <taxon>Leotiomycetes</taxon>
        <taxon>Helotiales</taxon>
        <taxon>Drepanopezizaceae</taxon>
        <taxon>Diplocarpon</taxon>
    </lineage>
</organism>
<gene>
    <name evidence="2" type="ORF">B2J93_3354</name>
</gene>
<dbReference type="InParanoid" id="A0A218Z7X6"/>
<feature type="compositionally biased region" description="Basic and acidic residues" evidence="1">
    <location>
        <begin position="183"/>
        <end position="192"/>
    </location>
</feature>
<protein>
    <submittedName>
        <fullName evidence="2">N-acetyl lactosaminide beta-1,3-N-acetyl glucosaminyl transferase</fullName>
    </submittedName>
</protein>
<feature type="region of interest" description="Disordered" evidence="1">
    <location>
        <begin position="1"/>
        <end position="193"/>
    </location>
</feature>
<dbReference type="Proteomes" id="UP000242519">
    <property type="component" value="Unassembled WGS sequence"/>
</dbReference>